<accession>A0A0M0JU54</accession>
<dbReference type="InterPro" id="IPR018203">
    <property type="entry name" value="GDP_dissociation_inhibitor"/>
</dbReference>
<dbReference type="Gene3D" id="1.10.405.10">
    <property type="entry name" value="Guanine Nucleotide Dissociation Inhibitor, domain 1"/>
    <property type="match status" value="1"/>
</dbReference>
<dbReference type="Gene3D" id="3.30.519.10">
    <property type="entry name" value="Guanine Nucleotide Dissociation Inhibitor, domain 2"/>
    <property type="match status" value="1"/>
</dbReference>
<dbReference type="OrthoDB" id="9446342at2759"/>
<dbReference type="PRINTS" id="PR00892">
    <property type="entry name" value="RABGDI"/>
</dbReference>
<dbReference type="GO" id="GO:0007264">
    <property type="term" value="P:small GTPase-mediated signal transduction"/>
    <property type="evidence" value="ECO:0007669"/>
    <property type="project" value="InterPro"/>
</dbReference>
<dbReference type="AlphaFoldDB" id="A0A0M0JU54"/>
<dbReference type="SUPFAM" id="SSF51905">
    <property type="entry name" value="FAD/NAD(P)-binding domain"/>
    <property type="match status" value="2"/>
</dbReference>
<evidence type="ECO:0000313" key="4">
    <source>
        <dbReference type="Proteomes" id="UP000037460"/>
    </source>
</evidence>
<reference evidence="4" key="1">
    <citation type="journal article" date="2015" name="PLoS Genet.">
        <title>Genome Sequence and Transcriptome Analyses of Chrysochromulina tobin: Metabolic Tools for Enhanced Algal Fitness in the Prominent Order Prymnesiales (Haptophyceae).</title>
        <authorList>
            <person name="Hovde B.T."/>
            <person name="Deodato C.R."/>
            <person name="Hunsperger H.M."/>
            <person name="Ryken S.A."/>
            <person name="Yost W."/>
            <person name="Jha R.K."/>
            <person name="Patterson J."/>
            <person name="Monnat R.J. Jr."/>
            <person name="Barlow S.B."/>
            <person name="Starkenburg S.R."/>
            <person name="Cattolico R.A."/>
        </authorList>
    </citation>
    <scope>NUCLEOTIDE SEQUENCE</scope>
    <source>
        <strain evidence="4">CCMP291</strain>
    </source>
</reference>
<dbReference type="Proteomes" id="UP000037460">
    <property type="component" value="Unassembled WGS sequence"/>
</dbReference>
<comment type="similarity">
    <text evidence="1 2">Belongs to the Rab GDI family.</text>
</comment>
<evidence type="ECO:0000256" key="2">
    <source>
        <dbReference type="RuleBase" id="RU363124"/>
    </source>
</evidence>
<dbReference type="GO" id="GO:0015031">
    <property type="term" value="P:protein transport"/>
    <property type="evidence" value="ECO:0007669"/>
    <property type="project" value="InterPro"/>
</dbReference>
<gene>
    <name evidence="3" type="ORF">Ctob_006321</name>
</gene>
<evidence type="ECO:0000313" key="3">
    <source>
        <dbReference type="EMBL" id="KOO30035.1"/>
    </source>
</evidence>
<name>A0A0M0JU54_9EUKA</name>
<comment type="caution">
    <text evidence="3">The sequence shown here is derived from an EMBL/GenBank/DDBJ whole genome shotgun (WGS) entry which is preliminary data.</text>
</comment>
<keyword evidence="4" id="KW-1185">Reference proteome</keyword>
<proteinExistence type="inferred from homology"/>
<sequence>MAEDDTWQKAFGEKWDAIVLGTGLKECLLSGLLSVAGKKVLHLDRNPYYGGASASLDVTQFFDKMGSSEKPVEAELGKLRDYSIDLIPKFLMAGGNLVKVLIHTGVSNYIEFKPVDGSFVYSNKAGKVCKVPATPEDAMKSSLMSMMEKTRMMQFTLWVSKVQLADRKTWVAGTMTKKKLELDTMTGKEFFKYWALEQATIDFLTHACCLYLDESYTELPAIEIVKKMQLYLESKTRFAGMTSPFLYPLYGLGELPQAFARLAAVHGGTYMLNHAMGDEGPVFGEGKFEVQYEAGVATGIKVMDTVANASVVIGDPSYFPTLVKKQGAVVRCIAIVNAPLASTNLGSEPAGSYQVIFPGSTIGRKNDLYLFCCSSPHKVAPAGKYIIFCSTIIEGPATGACEGIAQRELAAGLELISAASPAKMFYDMYDLMVPVEDGSQSKVYISESYDATSHFETTITDVLAMYERIVGEKLILTSGPGSSE</sequence>
<dbReference type="GO" id="GO:0016192">
    <property type="term" value="P:vesicle-mediated transport"/>
    <property type="evidence" value="ECO:0007669"/>
    <property type="project" value="TreeGrafter"/>
</dbReference>
<dbReference type="PRINTS" id="PR00891">
    <property type="entry name" value="RABGDIREP"/>
</dbReference>
<protein>
    <recommendedName>
        <fullName evidence="2">Rab GDP dissociation inhibitor</fullName>
    </recommendedName>
</protein>
<organism evidence="3 4">
    <name type="scientific">Chrysochromulina tobinii</name>
    <dbReference type="NCBI Taxonomy" id="1460289"/>
    <lineage>
        <taxon>Eukaryota</taxon>
        <taxon>Haptista</taxon>
        <taxon>Haptophyta</taxon>
        <taxon>Prymnesiophyceae</taxon>
        <taxon>Prymnesiales</taxon>
        <taxon>Chrysochromulinaceae</taxon>
        <taxon>Chrysochromulina</taxon>
    </lineage>
</organism>
<dbReference type="Gene3D" id="3.50.50.60">
    <property type="entry name" value="FAD/NAD(P)-binding domain"/>
    <property type="match status" value="1"/>
</dbReference>
<evidence type="ECO:0000256" key="1">
    <source>
        <dbReference type="ARBA" id="ARBA00005593"/>
    </source>
</evidence>
<dbReference type="GO" id="GO:0005093">
    <property type="term" value="F:Rab GDP-dissociation inhibitor activity"/>
    <property type="evidence" value="ECO:0007669"/>
    <property type="project" value="InterPro"/>
</dbReference>
<dbReference type="EMBL" id="JWZX01002306">
    <property type="protein sequence ID" value="KOO30035.1"/>
    <property type="molecule type" value="Genomic_DNA"/>
</dbReference>
<dbReference type="GO" id="GO:0005737">
    <property type="term" value="C:cytoplasm"/>
    <property type="evidence" value="ECO:0007669"/>
    <property type="project" value="TreeGrafter"/>
</dbReference>
<dbReference type="Pfam" id="PF00996">
    <property type="entry name" value="GDI"/>
    <property type="match status" value="1"/>
</dbReference>
<dbReference type="PANTHER" id="PTHR11787">
    <property type="entry name" value="RAB GDP-DISSOCIATION INHIBITOR"/>
    <property type="match status" value="1"/>
</dbReference>
<dbReference type="InterPro" id="IPR000806">
    <property type="entry name" value="RabGDI"/>
</dbReference>
<dbReference type="PANTHER" id="PTHR11787:SF8">
    <property type="entry name" value="RAB GDP DISSOCIATION INHIBITOR"/>
    <property type="match status" value="1"/>
</dbReference>
<dbReference type="InterPro" id="IPR036188">
    <property type="entry name" value="FAD/NAD-bd_sf"/>
</dbReference>